<keyword evidence="2" id="KW-0193">Cuticle</keyword>
<dbReference type="InterPro" id="IPR001507">
    <property type="entry name" value="ZP_dom"/>
</dbReference>
<accession>A0A3P6H959</accession>
<evidence type="ECO:0000256" key="4">
    <source>
        <dbReference type="ARBA" id="ARBA00022692"/>
    </source>
</evidence>
<comment type="subcellular location">
    <subcellularLocation>
        <location evidence="1">Cell membrane</location>
        <topology evidence="1">Single-pass type I membrane protein</topology>
    </subcellularLocation>
</comment>
<dbReference type="Pfam" id="PF25301">
    <property type="entry name" value="CUT_C"/>
    <property type="match status" value="1"/>
</dbReference>
<keyword evidence="11" id="KW-1185">Reference proteome</keyword>
<dbReference type="InterPro" id="IPR051962">
    <property type="entry name" value="Cuticlin"/>
</dbReference>
<gene>
    <name evidence="10" type="ORF">EVEC_LOCUS3820</name>
</gene>
<feature type="domain" description="ZP" evidence="9">
    <location>
        <begin position="97"/>
        <end position="335"/>
    </location>
</feature>
<dbReference type="GO" id="GO:0042302">
    <property type="term" value="F:structural constituent of cuticle"/>
    <property type="evidence" value="ECO:0007669"/>
    <property type="project" value="UniProtKB-KW"/>
</dbReference>
<protein>
    <recommendedName>
        <fullName evidence="9">ZP domain-containing protein</fullName>
    </recommendedName>
</protein>
<keyword evidence="6 8" id="KW-1133">Transmembrane helix</keyword>
<sequence>MCRNRRELYVVINRYLTEHILQRLTSGRGREEDNRSFGLDYFLISQVNQRSSSAFHPDHIVMLLKFLVWLSVLLVLADTRESSAVYNNRIKNEPEVQCGHGVITVKVRTETKRPSYIFAKGHFRNPECSFHNSNVANFTFEHCNINRKREVNPKGMAYSLTVIVQLHPLFITKVDRAYNVRCFYMEENKEVNAEFAVSDLMTTVIESGHPMPQCSYTLHRDSPNGPVLRYARVGDLVYHVWDCPSEVYAMLVHTCSILDGHGDEHIVVDSTGYLYNFLNSAVNQTSLNSVVTLTHSFLAGANVVNLPDSESVYFSCQIKLCLKSGDYCSQITPPRCGYNDAIHGETIEEVLDSDQLIATTAALPTTSAEVNYTTMELPSIISLIRNISEGISNNETAKFLATPDSILEYIVRDMDENVHKDNFSDTVEGSGDEVVTIKPITNPKALLRFKKSMKASNDEIVDVDVSTPELRIIENEFGKNYQNRSLTSNNNNYQTCSGFPDFNAQQSLIQSKDAVCLPLLGIWFLTIVTIVALTAAIIAVYRSRYTRQKLSLVY</sequence>
<dbReference type="STRING" id="51028.A0A3P6H959"/>
<dbReference type="InterPro" id="IPR057475">
    <property type="entry name" value="CUT_C"/>
</dbReference>
<evidence type="ECO:0000256" key="6">
    <source>
        <dbReference type="ARBA" id="ARBA00022989"/>
    </source>
</evidence>
<name>A0A3P6H959_ENTVE</name>
<evidence type="ECO:0000259" key="9">
    <source>
        <dbReference type="PROSITE" id="PS51034"/>
    </source>
</evidence>
<dbReference type="AlphaFoldDB" id="A0A3P6H959"/>
<dbReference type="InterPro" id="IPR056953">
    <property type="entry name" value="CUT_N"/>
</dbReference>
<dbReference type="Proteomes" id="UP000274131">
    <property type="component" value="Unassembled WGS sequence"/>
</dbReference>
<dbReference type="Pfam" id="PF25057">
    <property type="entry name" value="CUT_N"/>
    <property type="match status" value="1"/>
</dbReference>
<dbReference type="PANTHER" id="PTHR22907:SF23">
    <property type="entry name" value="ZP DOMAIN-CONTAINING PROTEIN"/>
    <property type="match status" value="1"/>
</dbReference>
<dbReference type="PROSITE" id="PS51034">
    <property type="entry name" value="ZP_2"/>
    <property type="match status" value="1"/>
</dbReference>
<evidence type="ECO:0000256" key="5">
    <source>
        <dbReference type="ARBA" id="ARBA00022729"/>
    </source>
</evidence>
<organism evidence="10 11">
    <name type="scientific">Enterobius vermicularis</name>
    <name type="common">Human pinworm</name>
    <dbReference type="NCBI Taxonomy" id="51028"/>
    <lineage>
        <taxon>Eukaryota</taxon>
        <taxon>Metazoa</taxon>
        <taxon>Ecdysozoa</taxon>
        <taxon>Nematoda</taxon>
        <taxon>Chromadorea</taxon>
        <taxon>Rhabditida</taxon>
        <taxon>Spirurina</taxon>
        <taxon>Oxyuridomorpha</taxon>
        <taxon>Oxyuroidea</taxon>
        <taxon>Oxyuridae</taxon>
        <taxon>Enterobius</taxon>
    </lineage>
</organism>
<reference evidence="10 11" key="1">
    <citation type="submission" date="2018-10" db="EMBL/GenBank/DDBJ databases">
        <authorList>
            <consortium name="Pathogen Informatics"/>
        </authorList>
    </citation>
    <scope>NUCLEOTIDE SEQUENCE [LARGE SCALE GENOMIC DNA]</scope>
</reference>
<evidence type="ECO:0000256" key="1">
    <source>
        <dbReference type="ARBA" id="ARBA00004251"/>
    </source>
</evidence>
<feature type="transmembrane region" description="Helical" evidence="8">
    <location>
        <begin position="520"/>
        <end position="541"/>
    </location>
</feature>
<evidence type="ECO:0000313" key="10">
    <source>
        <dbReference type="EMBL" id="VDD88692.1"/>
    </source>
</evidence>
<dbReference type="EMBL" id="UXUI01007691">
    <property type="protein sequence ID" value="VDD88692.1"/>
    <property type="molecule type" value="Genomic_DNA"/>
</dbReference>
<evidence type="ECO:0000256" key="2">
    <source>
        <dbReference type="ARBA" id="ARBA00022460"/>
    </source>
</evidence>
<dbReference type="SMART" id="SM00241">
    <property type="entry name" value="ZP"/>
    <property type="match status" value="1"/>
</dbReference>
<keyword evidence="4 8" id="KW-0812">Transmembrane</keyword>
<evidence type="ECO:0000256" key="3">
    <source>
        <dbReference type="ARBA" id="ARBA00022475"/>
    </source>
</evidence>
<keyword evidence="3" id="KW-1003">Cell membrane</keyword>
<keyword evidence="7 8" id="KW-0472">Membrane</keyword>
<keyword evidence="5" id="KW-0732">Signal</keyword>
<dbReference type="OrthoDB" id="6139674at2759"/>
<evidence type="ECO:0000256" key="8">
    <source>
        <dbReference type="SAM" id="Phobius"/>
    </source>
</evidence>
<evidence type="ECO:0000256" key="7">
    <source>
        <dbReference type="ARBA" id="ARBA00023136"/>
    </source>
</evidence>
<evidence type="ECO:0000313" key="11">
    <source>
        <dbReference type="Proteomes" id="UP000274131"/>
    </source>
</evidence>
<dbReference type="GO" id="GO:0005886">
    <property type="term" value="C:plasma membrane"/>
    <property type="evidence" value="ECO:0007669"/>
    <property type="project" value="UniProtKB-SubCell"/>
</dbReference>
<proteinExistence type="predicted"/>
<dbReference type="PANTHER" id="PTHR22907">
    <property type="entry name" value="GH04558P"/>
    <property type="match status" value="1"/>
</dbReference>